<dbReference type="InterPro" id="IPR006913">
    <property type="entry name" value="CENP-V/GFA"/>
</dbReference>
<gene>
    <name evidence="6" type="ORF">AC631_05849</name>
</gene>
<evidence type="ECO:0000259" key="5">
    <source>
        <dbReference type="PROSITE" id="PS51891"/>
    </source>
</evidence>
<dbReference type="Proteomes" id="UP000054251">
    <property type="component" value="Unassembled WGS sequence"/>
</dbReference>
<dbReference type="InterPro" id="IPR011057">
    <property type="entry name" value="Mss4-like_sf"/>
</dbReference>
<organism evidence="6 7">
    <name type="scientific">Debaryomyces fabryi</name>
    <dbReference type="NCBI Taxonomy" id="58627"/>
    <lineage>
        <taxon>Eukaryota</taxon>
        <taxon>Fungi</taxon>
        <taxon>Dikarya</taxon>
        <taxon>Ascomycota</taxon>
        <taxon>Saccharomycotina</taxon>
        <taxon>Pichiomycetes</taxon>
        <taxon>Debaryomycetaceae</taxon>
        <taxon>Debaryomyces</taxon>
    </lineage>
</organism>
<comment type="caution">
    <text evidence="6">The sequence shown here is derived from an EMBL/GenBank/DDBJ whole genome shotgun (WGS) entry which is preliminary data.</text>
</comment>
<dbReference type="Gene3D" id="3.90.1590.10">
    <property type="entry name" value="glutathione-dependent formaldehyde- activating enzyme (gfa)"/>
    <property type="match status" value="1"/>
</dbReference>
<reference evidence="6 7" key="1">
    <citation type="submission" date="2015-11" db="EMBL/GenBank/DDBJ databases">
        <title>The genome of Debaryomyces fabryi.</title>
        <authorList>
            <person name="Tafer H."/>
            <person name="Lopandic K."/>
        </authorList>
    </citation>
    <scope>NUCLEOTIDE SEQUENCE [LARGE SCALE GENOMIC DNA]</scope>
    <source>
        <strain evidence="6 7">CBS 789</strain>
    </source>
</reference>
<keyword evidence="2" id="KW-0479">Metal-binding</keyword>
<proteinExistence type="inferred from homology"/>
<dbReference type="GO" id="GO:0046872">
    <property type="term" value="F:metal ion binding"/>
    <property type="evidence" value="ECO:0007669"/>
    <property type="project" value="UniProtKB-KW"/>
</dbReference>
<evidence type="ECO:0000256" key="4">
    <source>
        <dbReference type="ARBA" id="ARBA00023239"/>
    </source>
</evidence>
<keyword evidence="7" id="KW-1185">Reference proteome</keyword>
<dbReference type="RefSeq" id="XP_015464492.1">
    <property type="nucleotide sequence ID" value="XM_015614678.1"/>
</dbReference>
<evidence type="ECO:0000256" key="3">
    <source>
        <dbReference type="ARBA" id="ARBA00022833"/>
    </source>
</evidence>
<evidence type="ECO:0000256" key="1">
    <source>
        <dbReference type="ARBA" id="ARBA00005495"/>
    </source>
</evidence>
<comment type="similarity">
    <text evidence="1">Belongs to the Gfa family.</text>
</comment>
<protein>
    <recommendedName>
        <fullName evidence="5">CENP-V/GFA domain-containing protein</fullName>
    </recommendedName>
</protein>
<dbReference type="PANTHER" id="PTHR33337:SF40">
    <property type="entry name" value="CENP-V_GFA DOMAIN-CONTAINING PROTEIN-RELATED"/>
    <property type="match status" value="1"/>
</dbReference>
<dbReference type="EMBL" id="LMYN01000302">
    <property type="protein sequence ID" value="KRZ98389.1"/>
    <property type="molecule type" value="Genomic_DNA"/>
</dbReference>
<accession>A0A0V1PQ69</accession>
<name>A0A0V1PQ69_9ASCO</name>
<dbReference type="OrthoDB" id="4001640at2759"/>
<dbReference type="GO" id="GO:0016846">
    <property type="term" value="F:carbon-sulfur lyase activity"/>
    <property type="evidence" value="ECO:0007669"/>
    <property type="project" value="InterPro"/>
</dbReference>
<keyword evidence="3" id="KW-0862">Zinc</keyword>
<evidence type="ECO:0000313" key="7">
    <source>
        <dbReference type="Proteomes" id="UP000054251"/>
    </source>
</evidence>
<sequence>MSVHISKGGCQCGEIKISLKGEPVKSFICYCIDCRKGSGHLGQILSYYDTKNIEITDSKSYLREFIVGNTKSGVPKKKEFCGNCGSTIRTLPMKYNGEVSMVRPTLLDENFTMCVPKIAIFGESKTEYVEGLQNDFF</sequence>
<dbReference type="SUPFAM" id="SSF51316">
    <property type="entry name" value="Mss4-like"/>
    <property type="match status" value="1"/>
</dbReference>
<dbReference type="PANTHER" id="PTHR33337">
    <property type="entry name" value="GFA DOMAIN-CONTAINING PROTEIN"/>
    <property type="match status" value="1"/>
</dbReference>
<dbReference type="Pfam" id="PF04828">
    <property type="entry name" value="GFA"/>
    <property type="match status" value="1"/>
</dbReference>
<feature type="domain" description="CENP-V/GFA" evidence="5">
    <location>
        <begin position="6"/>
        <end position="127"/>
    </location>
</feature>
<dbReference type="PROSITE" id="PS51891">
    <property type="entry name" value="CENP_V_GFA"/>
    <property type="match status" value="1"/>
</dbReference>
<evidence type="ECO:0000256" key="2">
    <source>
        <dbReference type="ARBA" id="ARBA00022723"/>
    </source>
</evidence>
<dbReference type="AlphaFoldDB" id="A0A0V1PQ69"/>
<keyword evidence="4" id="KW-0456">Lyase</keyword>
<dbReference type="GeneID" id="26842858"/>
<evidence type="ECO:0000313" key="6">
    <source>
        <dbReference type="EMBL" id="KRZ98389.1"/>
    </source>
</evidence>